<evidence type="ECO:0000256" key="4">
    <source>
        <dbReference type="ARBA" id="ARBA00022597"/>
    </source>
</evidence>
<dbReference type="RefSeq" id="WP_057804880.1">
    <property type="nucleotide sequence ID" value="NZ_BJYP01000001.1"/>
</dbReference>
<dbReference type="GO" id="GO:0016301">
    <property type="term" value="F:kinase activity"/>
    <property type="evidence" value="ECO:0007669"/>
    <property type="project" value="UniProtKB-KW"/>
</dbReference>
<dbReference type="STRING" id="319653.SAMN04487973_101136"/>
<dbReference type="Proteomes" id="UP000051749">
    <property type="component" value="Unassembled WGS sequence"/>
</dbReference>
<keyword evidence="6" id="KW-0598">Phosphotransferase system</keyword>
<dbReference type="Proteomes" id="UP000182818">
    <property type="component" value="Unassembled WGS sequence"/>
</dbReference>
<evidence type="ECO:0000313" key="12">
    <source>
        <dbReference type="Proteomes" id="UP000182818"/>
    </source>
</evidence>
<dbReference type="AlphaFoldDB" id="A0A0R2KA65"/>
<gene>
    <name evidence="9" type="ORF">IV87_GL000031</name>
    <name evidence="10" type="ORF">SAMN04487973_101136</name>
</gene>
<dbReference type="EMBL" id="JQBY01000001">
    <property type="protein sequence ID" value="KRN83562.1"/>
    <property type="molecule type" value="Genomic_DNA"/>
</dbReference>
<evidence type="ECO:0000256" key="7">
    <source>
        <dbReference type="ARBA" id="ARBA00022777"/>
    </source>
</evidence>
<dbReference type="InterPro" id="IPR036667">
    <property type="entry name" value="PTS_IIB_sorbose-sp_sf"/>
</dbReference>
<name>A0A0R2KA65_9LACO</name>
<evidence type="ECO:0000259" key="8">
    <source>
        <dbReference type="PROSITE" id="PS51101"/>
    </source>
</evidence>
<dbReference type="PATRIC" id="fig|319653.3.peg.31"/>
<evidence type="ECO:0000256" key="3">
    <source>
        <dbReference type="ARBA" id="ARBA00022490"/>
    </source>
</evidence>
<accession>A0A0R2KA65</accession>
<evidence type="ECO:0000313" key="10">
    <source>
        <dbReference type="EMBL" id="SER04482.1"/>
    </source>
</evidence>
<dbReference type="GO" id="GO:0008982">
    <property type="term" value="F:protein-N(PI)-phosphohistidine-sugar phosphotransferase activity"/>
    <property type="evidence" value="ECO:0007669"/>
    <property type="project" value="InterPro"/>
</dbReference>
<reference evidence="9 11" key="1">
    <citation type="journal article" date="2015" name="Genome Announc.">
        <title>Expanding the biotechnology potential of lactobacilli through comparative genomics of 213 strains and associated genera.</title>
        <authorList>
            <person name="Sun Z."/>
            <person name="Harris H.M."/>
            <person name="McCann A."/>
            <person name="Guo C."/>
            <person name="Argimon S."/>
            <person name="Zhang W."/>
            <person name="Yang X."/>
            <person name="Jeffery I.B."/>
            <person name="Cooney J.C."/>
            <person name="Kagawa T.F."/>
            <person name="Liu W."/>
            <person name="Song Y."/>
            <person name="Salvetti E."/>
            <person name="Wrobel A."/>
            <person name="Rasinkangas P."/>
            <person name="Parkhill J."/>
            <person name="Rea M.C."/>
            <person name="O'Sullivan O."/>
            <person name="Ritari J."/>
            <person name="Douillard F.P."/>
            <person name="Paul Ross R."/>
            <person name="Yang R."/>
            <person name="Briner A.E."/>
            <person name="Felis G.E."/>
            <person name="de Vos W.M."/>
            <person name="Barrangou R."/>
            <person name="Klaenhammer T.R."/>
            <person name="Caufield P.W."/>
            <person name="Cui Y."/>
            <person name="Zhang H."/>
            <person name="O'Toole P.W."/>
        </authorList>
    </citation>
    <scope>NUCLEOTIDE SEQUENCE [LARGE SCALE GENOMIC DNA]</scope>
    <source>
        <strain evidence="9 11">DSM 22301</strain>
    </source>
</reference>
<evidence type="ECO:0000256" key="5">
    <source>
        <dbReference type="ARBA" id="ARBA00022679"/>
    </source>
</evidence>
<proteinExistence type="predicted"/>
<dbReference type="GO" id="GO:0005737">
    <property type="term" value="C:cytoplasm"/>
    <property type="evidence" value="ECO:0007669"/>
    <property type="project" value="UniProtKB-SubCell"/>
</dbReference>
<comment type="subcellular location">
    <subcellularLocation>
        <location evidence="1">Cytoplasm</location>
    </subcellularLocation>
</comment>
<sequence length="172" mass="19419">MSEQQKKIVFRVDNRLVHGQIAVNWKQAYQFSAIIVPDNQLAQDKLNQTLMKMAIRAADLKGYFVSVEEAPDVIRKLSVVHQGLLADNRSKDSVFVVCRTPAVVRKIVEGGVKADSVTLWNMFKQPKKEKIFGVVYMDESDIEDVRAIEKTGVSVAIQETPYSKKITVPQKI</sequence>
<dbReference type="InterPro" id="IPR004720">
    <property type="entry name" value="PTS_IIB_sorbose-sp"/>
</dbReference>
<dbReference type="GeneID" id="76042516"/>
<keyword evidence="3" id="KW-0963">Cytoplasm</keyword>
<comment type="caution">
    <text evidence="9">The sequence shown here is derived from an EMBL/GenBank/DDBJ whole genome shotgun (WGS) entry which is preliminary data.</text>
</comment>
<evidence type="ECO:0000256" key="2">
    <source>
        <dbReference type="ARBA" id="ARBA00022448"/>
    </source>
</evidence>
<evidence type="ECO:0000313" key="9">
    <source>
        <dbReference type="EMBL" id="KRN83562.1"/>
    </source>
</evidence>
<dbReference type="GO" id="GO:0009401">
    <property type="term" value="P:phosphoenolpyruvate-dependent sugar phosphotransferase system"/>
    <property type="evidence" value="ECO:0007669"/>
    <property type="project" value="UniProtKB-KW"/>
</dbReference>
<reference evidence="10 12" key="2">
    <citation type="submission" date="2016-10" db="EMBL/GenBank/DDBJ databases">
        <authorList>
            <person name="Varghese N."/>
            <person name="Submissions S."/>
        </authorList>
    </citation>
    <scope>NUCLEOTIDE SEQUENCE [LARGE SCALE GENOMIC DNA]</scope>
    <source>
        <strain evidence="10 12">CGMCC 1.3889</strain>
    </source>
</reference>
<dbReference type="Gene3D" id="3.40.35.10">
    <property type="entry name" value="Phosphotransferase system, sorbose subfamily IIB component"/>
    <property type="match status" value="1"/>
</dbReference>
<evidence type="ECO:0000313" key="11">
    <source>
        <dbReference type="Proteomes" id="UP000051749"/>
    </source>
</evidence>
<keyword evidence="5" id="KW-0808">Transferase</keyword>
<keyword evidence="2" id="KW-0813">Transport</keyword>
<evidence type="ECO:0000256" key="6">
    <source>
        <dbReference type="ARBA" id="ARBA00022683"/>
    </source>
</evidence>
<feature type="domain" description="PTS EIIB type-4" evidence="8">
    <location>
        <begin position="3"/>
        <end position="172"/>
    </location>
</feature>
<dbReference type="PROSITE" id="PS51101">
    <property type="entry name" value="PTS_EIIB_TYPE_4"/>
    <property type="match status" value="1"/>
</dbReference>
<dbReference type="Pfam" id="PF03830">
    <property type="entry name" value="PTSIIB_sorb"/>
    <property type="match status" value="1"/>
</dbReference>
<keyword evidence="4" id="KW-0762">Sugar transport</keyword>
<dbReference type="EMBL" id="FOGK01000001">
    <property type="protein sequence ID" value="SER04482.1"/>
    <property type="molecule type" value="Genomic_DNA"/>
</dbReference>
<keyword evidence="12" id="KW-1185">Reference proteome</keyword>
<protein>
    <submittedName>
        <fullName evidence="10">PTS system, galactosamine-specific IIB component</fullName>
    </submittedName>
</protein>
<dbReference type="SUPFAM" id="SSF52728">
    <property type="entry name" value="PTS IIb component"/>
    <property type="match status" value="1"/>
</dbReference>
<organism evidence="9 11">
    <name type="scientific">Pediococcus ethanolidurans</name>
    <dbReference type="NCBI Taxonomy" id="319653"/>
    <lineage>
        <taxon>Bacteria</taxon>
        <taxon>Bacillati</taxon>
        <taxon>Bacillota</taxon>
        <taxon>Bacilli</taxon>
        <taxon>Lactobacillales</taxon>
        <taxon>Lactobacillaceae</taxon>
        <taxon>Pediococcus</taxon>
    </lineage>
</organism>
<keyword evidence="7" id="KW-0418">Kinase</keyword>
<dbReference type="OrthoDB" id="9788818at2"/>
<evidence type="ECO:0000256" key="1">
    <source>
        <dbReference type="ARBA" id="ARBA00004496"/>
    </source>
</evidence>